<dbReference type="InterPro" id="IPR005119">
    <property type="entry name" value="LysR_subst-bd"/>
</dbReference>
<dbReference type="InterPro" id="IPR036390">
    <property type="entry name" value="WH_DNA-bd_sf"/>
</dbReference>
<dbReference type="SUPFAM" id="SSF46785">
    <property type="entry name" value="Winged helix' DNA-binding domain"/>
    <property type="match status" value="1"/>
</dbReference>
<protein>
    <submittedName>
        <fullName evidence="6">LysR family transcriptional regulator</fullName>
    </submittedName>
</protein>
<gene>
    <name evidence="6" type="ORF">GCM10007989_05280</name>
</gene>
<dbReference type="Pfam" id="PF00126">
    <property type="entry name" value="HTH_1"/>
    <property type="match status" value="1"/>
</dbReference>
<dbReference type="AlphaFoldDB" id="A0A918VP12"/>
<dbReference type="Proteomes" id="UP000646579">
    <property type="component" value="Unassembled WGS sequence"/>
</dbReference>
<dbReference type="CDD" id="cd05466">
    <property type="entry name" value="PBP2_LTTR_substrate"/>
    <property type="match status" value="1"/>
</dbReference>
<accession>A0A918VP12</accession>
<dbReference type="GO" id="GO:0003700">
    <property type="term" value="F:DNA-binding transcription factor activity"/>
    <property type="evidence" value="ECO:0007669"/>
    <property type="project" value="InterPro"/>
</dbReference>
<organism evidence="6 7">
    <name type="scientific">Devosia pacifica</name>
    <dbReference type="NCBI Taxonomy" id="1335967"/>
    <lineage>
        <taxon>Bacteria</taxon>
        <taxon>Pseudomonadati</taxon>
        <taxon>Pseudomonadota</taxon>
        <taxon>Alphaproteobacteria</taxon>
        <taxon>Hyphomicrobiales</taxon>
        <taxon>Devosiaceae</taxon>
        <taxon>Devosia</taxon>
    </lineage>
</organism>
<dbReference type="EMBL" id="BMZE01000001">
    <property type="protein sequence ID" value="GHA13625.1"/>
    <property type="molecule type" value="Genomic_DNA"/>
</dbReference>
<dbReference type="PROSITE" id="PS50931">
    <property type="entry name" value="HTH_LYSR"/>
    <property type="match status" value="1"/>
</dbReference>
<dbReference type="SUPFAM" id="SSF53850">
    <property type="entry name" value="Periplasmic binding protein-like II"/>
    <property type="match status" value="1"/>
</dbReference>
<keyword evidence="2" id="KW-0805">Transcription regulation</keyword>
<evidence type="ECO:0000313" key="7">
    <source>
        <dbReference type="Proteomes" id="UP000646579"/>
    </source>
</evidence>
<keyword evidence="7" id="KW-1185">Reference proteome</keyword>
<comment type="caution">
    <text evidence="6">The sequence shown here is derived from an EMBL/GenBank/DDBJ whole genome shotgun (WGS) entry which is preliminary data.</text>
</comment>
<proteinExistence type="inferred from homology"/>
<dbReference type="PANTHER" id="PTHR30126:SF98">
    <property type="entry name" value="HTH-TYPE TRANSCRIPTIONAL ACTIVATOR BAUR"/>
    <property type="match status" value="1"/>
</dbReference>
<evidence type="ECO:0000256" key="3">
    <source>
        <dbReference type="ARBA" id="ARBA00023125"/>
    </source>
</evidence>
<evidence type="ECO:0000256" key="1">
    <source>
        <dbReference type="ARBA" id="ARBA00009437"/>
    </source>
</evidence>
<dbReference type="PANTHER" id="PTHR30126">
    <property type="entry name" value="HTH-TYPE TRANSCRIPTIONAL REGULATOR"/>
    <property type="match status" value="1"/>
</dbReference>
<evidence type="ECO:0000313" key="6">
    <source>
        <dbReference type="EMBL" id="GHA13625.1"/>
    </source>
</evidence>
<dbReference type="GO" id="GO:0000976">
    <property type="term" value="F:transcription cis-regulatory region binding"/>
    <property type="evidence" value="ECO:0007669"/>
    <property type="project" value="TreeGrafter"/>
</dbReference>
<keyword evidence="4" id="KW-0804">Transcription</keyword>
<reference evidence="6" key="2">
    <citation type="submission" date="2020-09" db="EMBL/GenBank/DDBJ databases">
        <authorList>
            <person name="Sun Q."/>
            <person name="Kim S."/>
        </authorList>
    </citation>
    <scope>NUCLEOTIDE SEQUENCE</scope>
    <source>
        <strain evidence="6">KCTC 32437</strain>
    </source>
</reference>
<evidence type="ECO:0000256" key="4">
    <source>
        <dbReference type="ARBA" id="ARBA00023163"/>
    </source>
</evidence>
<evidence type="ECO:0000259" key="5">
    <source>
        <dbReference type="PROSITE" id="PS50931"/>
    </source>
</evidence>
<dbReference type="Gene3D" id="1.10.10.10">
    <property type="entry name" value="Winged helix-like DNA-binding domain superfamily/Winged helix DNA-binding domain"/>
    <property type="match status" value="1"/>
</dbReference>
<comment type="similarity">
    <text evidence="1">Belongs to the LysR transcriptional regulatory family.</text>
</comment>
<feature type="domain" description="HTH lysR-type" evidence="5">
    <location>
        <begin position="19"/>
        <end position="75"/>
    </location>
</feature>
<evidence type="ECO:0000256" key="2">
    <source>
        <dbReference type="ARBA" id="ARBA00023015"/>
    </source>
</evidence>
<reference evidence="6" key="1">
    <citation type="journal article" date="2014" name="Int. J. Syst. Evol. Microbiol.">
        <title>Complete genome sequence of Corynebacterium casei LMG S-19264T (=DSM 44701T), isolated from a smear-ripened cheese.</title>
        <authorList>
            <consortium name="US DOE Joint Genome Institute (JGI-PGF)"/>
            <person name="Walter F."/>
            <person name="Albersmeier A."/>
            <person name="Kalinowski J."/>
            <person name="Ruckert C."/>
        </authorList>
    </citation>
    <scope>NUCLEOTIDE SEQUENCE</scope>
    <source>
        <strain evidence="6">KCTC 32437</strain>
    </source>
</reference>
<dbReference type="Pfam" id="PF03466">
    <property type="entry name" value="LysR_substrate"/>
    <property type="match status" value="1"/>
</dbReference>
<keyword evidence="3" id="KW-0238">DNA-binding</keyword>
<dbReference type="RefSeq" id="WP_189423069.1">
    <property type="nucleotide sequence ID" value="NZ_BMZE01000001.1"/>
</dbReference>
<name>A0A918VP12_9HYPH</name>
<dbReference type="Gene3D" id="3.40.190.290">
    <property type="match status" value="1"/>
</dbReference>
<dbReference type="InterPro" id="IPR000847">
    <property type="entry name" value="LysR_HTH_N"/>
</dbReference>
<sequence length="309" mass="33844">MSQLGYSKRFLGFRLGEADIRLIRIFCAVAEAGGFSAAQSELQMSMPAISRAVSGLEARLDSRLCTRGRRGFMLTDAGLQVLEMGGRLLGDLDRFEREMRHLHQAMSGRLRLGMVDCVLGHPSGAVPALIDRIKGQVPSLDIEISIARVLDVEQGVTEGRFDAGIVAARQRQSRHLTRYTLYEEASNLYCAHTHPLAAGVEAPEQLSEYDYAGFTSAQGGPRTKYTQFLKRTASVDHVEALAVLVASGRYIGFLPDHYVDTTPALAGAVPVMPRLFRARARMELAIKADQPPAMARLLMEIAQNSQNVA</sequence>
<dbReference type="InterPro" id="IPR036388">
    <property type="entry name" value="WH-like_DNA-bd_sf"/>
</dbReference>